<proteinExistence type="predicted"/>
<name>A0A0K0D6L8_ANGCA</name>
<reference evidence="1" key="1">
    <citation type="submission" date="2012-09" db="EMBL/GenBank/DDBJ databases">
        <authorList>
            <person name="Martin A.A."/>
        </authorList>
    </citation>
    <scope>NUCLEOTIDE SEQUENCE</scope>
</reference>
<evidence type="ECO:0000313" key="1">
    <source>
        <dbReference type="Proteomes" id="UP000035642"/>
    </source>
</evidence>
<dbReference type="WBParaSite" id="ACAC_0000571301-mRNA-1">
    <property type="protein sequence ID" value="ACAC_0000571301-mRNA-1"/>
    <property type="gene ID" value="ACAC_0000571301"/>
</dbReference>
<accession>A0A0K0D6L8</accession>
<dbReference type="Proteomes" id="UP000035642">
    <property type="component" value="Unassembled WGS sequence"/>
</dbReference>
<dbReference type="AlphaFoldDB" id="A0A0K0D6L8"/>
<reference evidence="2" key="2">
    <citation type="submission" date="2017-02" db="UniProtKB">
        <authorList>
            <consortium name="WormBaseParasite"/>
        </authorList>
    </citation>
    <scope>IDENTIFICATION</scope>
</reference>
<dbReference type="SUPFAM" id="SSF51445">
    <property type="entry name" value="(Trans)glycosidases"/>
    <property type="match status" value="1"/>
</dbReference>
<sequence length="86" mass="9657">MWPEDLKSILNGTKDLRADIFGVNQRPFVVHEVIDRGGESVKCTDYLGIGRYTNFNYGAAVSSAAKGESDWNTLIYVRQPYSIVEI</sequence>
<protein>
    <submittedName>
        <fullName evidence="2">Aldedh domain-containing protein</fullName>
    </submittedName>
</protein>
<organism evidence="1 2">
    <name type="scientific">Angiostrongylus cantonensis</name>
    <name type="common">Rat lungworm</name>
    <dbReference type="NCBI Taxonomy" id="6313"/>
    <lineage>
        <taxon>Eukaryota</taxon>
        <taxon>Metazoa</taxon>
        <taxon>Ecdysozoa</taxon>
        <taxon>Nematoda</taxon>
        <taxon>Chromadorea</taxon>
        <taxon>Rhabditida</taxon>
        <taxon>Rhabditina</taxon>
        <taxon>Rhabditomorpha</taxon>
        <taxon>Strongyloidea</taxon>
        <taxon>Metastrongylidae</taxon>
        <taxon>Angiostrongylus</taxon>
    </lineage>
</organism>
<keyword evidence="1" id="KW-1185">Reference proteome</keyword>
<dbReference type="InterPro" id="IPR017853">
    <property type="entry name" value="GH"/>
</dbReference>
<dbReference type="STRING" id="6313.A0A0K0D6L8"/>
<dbReference type="Gene3D" id="3.20.20.80">
    <property type="entry name" value="Glycosidases"/>
    <property type="match status" value="1"/>
</dbReference>
<evidence type="ECO:0000313" key="2">
    <source>
        <dbReference type="WBParaSite" id="ACAC_0000571301-mRNA-1"/>
    </source>
</evidence>